<name>A0A2W4U136_9CYAN</name>
<dbReference type="InterPro" id="IPR029044">
    <property type="entry name" value="Nucleotide-diphossugar_trans"/>
</dbReference>
<dbReference type="PANTHER" id="PTHR43685:SF2">
    <property type="entry name" value="GLYCOSYLTRANSFERASE 2-LIKE DOMAIN-CONTAINING PROTEIN"/>
    <property type="match status" value="1"/>
</dbReference>
<dbReference type="InterPro" id="IPR001173">
    <property type="entry name" value="Glyco_trans_2-like"/>
</dbReference>
<evidence type="ECO:0000259" key="1">
    <source>
        <dbReference type="Pfam" id="PF00535"/>
    </source>
</evidence>
<dbReference type="PANTHER" id="PTHR43685">
    <property type="entry name" value="GLYCOSYLTRANSFERASE"/>
    <property type="match status" value="1"/>
</dbReference>
<reference evidence="3" key="1">
    <citation type="submission" date="2018-04" db="EMBL/GenBank/DDBJ databases">
        <authorList>
            <person name="Cornet L."/>
        </authorList>
    </citation>
    <scope>NUCLEOTIDE SEQUENCE [LARGE SCALE GENOMIC DNA]</scope>
</reference>
<protein>
    <submittedName>
        <fullName evidence="2">Glycosyl transferase family 2</fullName>
    </submittedName>
</protein>
<dbReference type="CDD" id="cd00761">
    <property type="entry name" value="Glyco_tranf_GTA_type"/>
    <property type="match status" value="1"/>
</dbReference>
<dbReference type="EMBL" id="QBMC01000106">
    <property type="protein sequence ID" value="PZO14602.1"/>
    <property type="molecule type" value="Genomic_DNA"/>
</dbReference>
<dbReference type="AlphaFoldDB" id="A0A2W4U136"/>
<dbReference type="Proteomes" id="UP000249354">
    <property type="component" value="Unassembled WGS sequence"/>
</dbReference>
<comment type="caution">
    <text evidence="2">The sequence shown here is derived from an EMBL/GenBank/DDBJ whole genome shotgun (WGS) entry which is preliminary data.</text>
</comment>
<evidence type="ECO:0000313" key="2">
    <source>
        <dbReference type="EMBL" id="PZO14602.1"/>
    </source>
</evidence>
<accession>A0A2W4U136</accession>
<keyword evidence="2" id="KW-0808">Transferase</keyword>
<feature type="domain" description="Glycosyltransferase 2-like" evidence="1">
    <location>
        <begin position="14"/>
        <end position="117"/>
    </location>
</feature>
<dbReference type="Pfam" id="PF00535">
    <property type="entry name" value="Glycos_transf_2"/>
    <property type="match status" value="1"/>
</dbReference>
<dbReference type="Gene3D" id="3.90.550.10">
    <property type="entry name" value="Spore Coat Polysaccharide Biosynthesis Protein SpsA, Chain A"/>
    <property type="match status" value="1"/>
</dbReference>
<organism evidence="2 3">
    <name type="scientific">Leptolyngbya foveolarum</name>
    <dbReference type="NCBI Taxonomy" id="47253"/>
    <lineage>
        <taxon>Bacteria</taxon>
        <taxon>Bacillati</taxon>
        <taxon>Cyanobacteriota</taxon>
        <taxon>Cyanophyceae</taxon>
        <taxon>Leptolyngbyales</taxon>
        <taxon>Leptolyngbyaceae</taxon>
        <taxon>Leptolyngbya group</taxon>
        <taxon>Leptolyngbya</taxon>
    </lineage>
</organism>
<reference evidence="2 3" key="2">
    <citation type="submission" date="2018-06" db="EMBL/GenBank/DDBJ databases">
        <title>Metagenomic assembly of (sub)arctic Cyanobacteria and their associated microbiome from non-axenic cultures.</title>
        <authorList>
            <person name="Baurain D."/>
        </authorList>
    </citation>
    <scope>NUCLEOTIDE SEQUENCE [LARGE SCALE GENOMIC DNA]</scope>
    <source>
        <strain evidence="2">ULC129bin1</strain>
    </source>
</reference>
<proteinExistence type="predicted"/>
<dbReference type="SUPFAM" id="SSF53448">
    <property type="entry name" value="Nucleotide-diphospho-sugar transferases"/>
    <property type="match status" value="1"/>
</dbReference>
<evidence type="ECO:0000313" key="3">
    <source>
        <dbReference type="Proteomes" id="UP000249354"/>
    </source>
</evidence>
<dbReference type="InterPro" id="IPR050834">
    <property type="entry name" value="Glycosyltransf_2"/>
</dbReference>
<sequence length="363" mass="40946">MKSPLPAKQTPLVSVIIPAYNAERFIARTLSSVLKQTYQNLEIIIVDDGSNDGTAEIIQQYQKIDNRLILLQQANAGVAAARNLAICHAKGELIAPLDADDIWYPQNIEKQVQCMMAASARVGLVYAWSVDLDKEDALVGRVQASRIEGQVYTTLLLHDFIANASSVLMRRCCLDKVGDYDSSLKANCGQGGEDWEIYLRIAEDYEFKVVPEFLIGYRKLPDSMSKDCDQMAKSRQLIWQAIRKKYPNAPTALERLSNGSFYLYLADQCCKSGQHDKVLYWLSQALRSDPLTPWLRFGTYRLLMSSVLPKFHVAIAHHKEQSISMRTIITDQQSSLNIKVLAESVLHQLAPAVFGTPYEWKRN</sequence>
<dbReference type="GO" id="GO:0016740">
    <property type="term" value="F:transferase activity"/>
    <property type="evidence" value="ECO:0007669"/>
    <property type="project" value="UniProtKB-KW"/>
</dbReference>
<gene>
    <name evidence="2" type="ORF">DCF25_14805</name>
</gene>